<gene>
    <name evidence="2" type="ORF">DUI87_16849</name>
</gene>
<accession>A0A3M0K7T0</accession>
<proteinExistence type="predicted"/>
<dbReference type="AlphaFoldDB" id="A0A3M0K7T0"/>
<organism evidence="2 3">
    <name type="scientific">Hirundo rustica rustica</name>
    <dbReference type="NCBI Taxonomy" id="333673"/>
    <lineage>
        <taxon>Eukaryota</taxon>
        <taxon>Metazoa</taxon>
        <taxon>Chordata</taxon>
        <taxon>Craniata</taxon>
        <taxon>Vertebrata</taxon>
        <taxon>Euteleostomi</taxon>
        <taxon>Archelosauria</taxon>
        <taxon>Archosauria</taxon>
        <taxon>Dinosauria</taxon>
        <taxon>Saurischia</taxon>
        <taxon>Theropoda</taxon>
        <taxon>Coelurosauria</taxon>
        <taxon>Aves</taxon>
        <taxon>Neognathae</taxon>
        <taxon>Neoaves</taxon>
        <taxon>Telluraves</taxon>
        <taxon>Australaves</taxon>
        <taxon>Passeriformes</taxon>
        <taxon>Sylvioidea</taxon>
        <taxon>Hirundinidae</taxon>
        <taxon>Hirundo</taxon>
    </lineage>
</organism>
<protein>
    <submittedName>
        <fullName evidence="2">Uncharacterized protein</fullName>
    </submittedName>
</protein>
<dbReference type="Proteomes" id="UP000269221">
    <property type="component" value="Unassembled WGS sequence"/>
</dbReference>
<evidence type="ECO:0000313" key="2">
    <source>
        <dbReference type="EMBL" id="RMC07384.1"/>
    </source>
</evidence>
<sequence>MESGQASGQIPPKGGSSRPSSMLPVSLWPKEEVKGPTYRKSMGFYMVLIPKSQLTISVVRTDVNIPTNSLRSVSLSKVDVCPLGHSELSLLLCLRTRHGLFKHSLSIKRKLIGTERKETAEGQIRFIFCIVNGDQNYTYPENDILVMVLHATILAILIFTGCHK</sequence>
<name>A0A3M0K7T0_HIRRU</name>
<evidence type="ECO:0000313" key="3">
    <source>
        <dbReference type="Proteomes" id="UP000269221"/>
    </source>
</evidence>
<evidence type="ECO:0000256" key="1">
    <source>
        <dbReference type="SAM" id="MobiDB-lite"/>
    </source>
</evidence>
<comment type="caution">
    <text evidence="2">The sequence shown here is derived from an EMBL/GenBank/DDBJ whole genome shotgun (WGS) entry which is preliminary data.</text>
</comment>
<keyword evidence="3" id="KW-1185">Reference proteome</keyword>
<feature type="region of interest" description="Disordered" evidence="1">
    <location>
        <begin position="1"/>
        <end position="23"/>
    </location>
</feature>
<dbReference type="EMBL" id="QRBI01000120">
    <property type="protein sequence ID" value="RMC07384.1"/>
    <property type="molecule type" value="Genomic_DNA"/>
</dbReference>
<reference evidence="2 3" key="1">
    <citation type="submission" date="2018-07" db="EMBL/GenBank/DDBJ databases">
        <title>A high quality draft genome assembly of the barn swallow (H. rustica rustica).</title>
        <authorList>
            <person name="Formenti G."/>
            <person name="Chiara M."/>
            <person name="Poveda L."/>
            <person name="Francoijs K.-J."/>
            <person name="Bonisoli-Alquati A."/>
            <person name="Canova L."/>
            <person name="Gianfranceschi L."/>
            <person name="Horner D.S."/>
            <person name="Saino N."/>
        </authorList>
    </citation>
    <scope>NUCLEOTIDE SEQUENCE [LARGE SCALE GENOMIC DNA]</scope>
    <source>
        <strain evidence="2">Chelidonia</strain>
        <tissue evidence="2">Blood</tissue>
    </source>
</reference>